<gene>
    <name evidence="1" type="ORF">GCM10023151_05380</name>
</gene>
<dbReference type="Proteomes" id="UP001501011">
    <property type="component" value="Unassembled WGS sequence"/>
</dbReference>
<reference evidence="2" key="1">
    <citation type="journal article" date="2019" name="Int. J. Syst. Evol. Microbiol.">
        <title>The Global Catalogue of Microorganisms (GCM) 10K type strain sequencing project: providing services to taxonomists for standard genome sequencing and annotation.</title>
        <authorList>
            <consortium name="The Broad Institute Genomics Platform"/>
            <consortium name="The Broad Institute Genome Sequencing Center for Infectious Disease"/>
            <person name="Wu L."/>
            <person name="Ma J."/>
        </authorList>
    </citation>
    <scope>NUCLEOTIDE SEQUENCE [LARGE SCALE GENOMIC DNA]</scope>
    <source>
        <strain evidence="2">JCM 17728</strain>
    </source>
</reference>
<evidence type="ECO:0008006" key="3">
    <source>
        <dbReference type="Google" id="ProtNLM"/>
    </source>
</evidence>
<dbReference type="Pfam" id="PF16264">
    <property type="entry name" value="SatD"/>
    <property type="match status" value="1"/>
</dbReference>
<dbReference type="InterPro" id="IPR032580">
    <property type="entry name" value="SatD"/>
</dbReference>
<evidence type="ECO:0000313" key="1">
    <source>
        <dbReference type="EMBL" id="GAA4356926.1"/>
    </source>
</evidence>
<comment type="caution">
    <text evidence="1">The sequence shown here is derived from an EMBL/GenBank/DDBJ whole genome shotgun (WGS) entry which is preliminary data.</text>
</comment>
<dbReference type="RefSeq" id="WP_345291658.1">
    <property type="nucleotide sequence ID" value="NZ_BAABFV010000001.1"/>
</dbReference>
<proteinExistence type="predicted"/>
<evidence type="ECO:0000313" key="2">
    <source>
        <dbReference type="Proteomes" id="UP001501011"/>
    </source>
</evidence>
<accession>A0ABP8IEJ8</accession>
<keyword evidence="2" id="KW-1185">Reference proteome</keyword>
<sequence length="227" mass="25490">MSEKTETIINGLPQVAVITGDIVNSQGYEQTNDWLSALKELLGECGDHPKMWQVYRGDSFQLLLKDPSDALSISLKLKATIKRFKELDVRIAIGVGALEHEAEQVLQSNGEAFAYSGRKFDSLKKQTLAIKTPWQDLDKAFNLFLKLALLTMDDWSETRAEVVMASLQHPQATQQEIATLLSIPQSRVSERLSRAGFEAIKETEQYYRAAIKERLAALSSHHGKRTE</sequence>
<organism evidence="1 2">
    <name type="scientific">Kangiella marina</name>
    <dbReference type="NCBI Taxonomy" id="1079178"/>
    <lineage>
        <taxon>Bacteria</taxon>
        <taxon>Pseudomonadati</taxon>
        <taxon>Pseudomonadota</taxon>
        <taxon>Gammaproteobacteria</taxon>
        <taxon>Kangiellales</taxon>
        <taxon>Kangiellaceae</taxon>
        <taxon>Kangiella</taxon>
    </lineage>
</organism>
<protein>
    <recommendedName>
        <fullName evidence="3">Transcriptional regulator</fullName>
    </recommendedName>
</protein>
<dbReference type="EMBL" id="BAABFV010000001">
    <property type="protein sequence ID" value="GAA4356926.1"/>
    <property type="molecule type" value="Genomic_DNA"/>
</dbReference>
<name>A0ABP8IEJ8_9GAMM</name>